<evidence type="ECO:0000313" key="2">
    <source>
        <dbReference type="Proteomes" id="UP001154282"/>
    </source>
</evidence>
<protein>
    <submittedName>
        <fullName evidence="1">Uncharacterized protein</fullName>
    </submittedName>
</protein>
<reference evidence="1" key="1">
    <citation type="submission" date="2022-08" db="EMBL/GenBank/DDBJ databases">
        <authorList>
            <person name="Gutierrez-Valencia J."/>
        </authorList>
    </citation>
    <scope>NUCLEOTIDE SEQUENCE</scope>
</reference>
<gene>
    <name evidence="1" type="ORF">LITE_LOCUS13938</name>
</gene>
<evidence type="ECO:0000313" key="1">
    <source>
        <dbReference type="EMBL" id="CAI0408392.1"/>
    </source>
</evidence>
<dbReference type="AlphaFoldDB" id="A0AAV0JFQ8"/>
<proteinExistence type="predicted"/>
<organism evidence="1 2">
    <name type="scientific">Linum tenue</name>
    <dbReference type="NCBI Taxonomy" id="586396"/>
    <lineage>
        <taxon>Eukaryota</taxon>
        <taxon>Viridiplantae</taxon>
        <taxon>Streptophyta</taxon>
        <taxon>Embryophyta</taxon>
        <taxon>Tracheophyta</taxon>
        <taxon>Spermatophyta</taxon>
        <taxon>Magnoliopsida</taxon>
        <taxon>eudicotyledons</taxon>
        <taxon>Gunneridae</taxon>
        <taxon>Pentapetalae</taxon>
        <taxon>rosids</taxon>
        <taxon>fabids</taxon>
        <taxon>Malpighiales</taxon>
        <taxon>Linaceae</taxon>
        <taxon>Linum</taxon>
    </lineage>
</organism>
<comment type="caution">
    <text evidence="1">The sequence shown here is derived from an EMBL/GenBank/DDBJ whole genome shotgun (WGS) entry which is preliminary data.</text>
</comment>
<keyword evidence="2" id="KW-1185">Reference proteome</keyword>
<accession>A0AAV0JFQ8</accession>
<dbReference type="EMBL" id="CAMGYJ010000005">
    <property type="protein sequence ID" value="CAI0408392.1"/>
    <property type="molecule type" value="Genomic_DNA"/>
</dbReference>
<name>A0AAV0JFQ8_9ROSI</name>
<sequence length="85" mass="9399">MQLNQMLEEKVQPYIKDADNGILSQPIVLQPQNQQKEVDGVLIEPMTRETSAVSAVCFFLPCLHLAPAARDNFLAACEINDGQSL</sequence>
<dbReference type="Proteomes" id="UP001154282">
    <property type="component" value="Unassembled WGS sequence"/>
</dbReference>